<evidence type="ECO:0000256" key="2">
    <source>
        <dbReference type="ARBA" id="ARBA00004173"/>
    </source>
</evidence>
<dbReference type="Gene3D" id="2.40.30.10">
    <property type="entry name" value="Translation factors"/>
    <property type="match status" value="1"/>
</dbReference>
<evidence type="ECO:0000259" key="14">
    <source>
        <dbReference type="Pfam" id="PF20259"/>
    </source>
</evidence>
<dbReference type="FunFam" id="2.30.30.280:FF:000001">
    <property type="entry name" value="tRNA-specific 2-thiouridylase MnmA"/>
    <property type="match status" value="1"/>
</dbReference>
<keyword evidence="5" id="KW-0820">tRNA-binding</keyword>
<dbReference type="InterPro" id="IPR046884">
    <property type="entry name" value="MnmA-like_central"/>
</dbReference>
<keyword evidence="16" id="KW-1185">Reference proteome</keyword>
<dbReference type="NCBIfam" id="TIGR00420">
    <property type="entry name" value="trmU"/>
    <property type="match status" value="1"/>
</dbReference>
<dbReference type="HAMAP" id="MF_00144">
    <property type="entry name" value="tRNA_thiouridyl_MnmA"/>
    <property type="match status" value="1"/>
</dbReference>
<dbReference type="PANTHER" id="PTHR11933:SF5">
    <property type="entry name" value="MITOCHONDRIAL TRNA-SPECIFIC 2-THIOURIDYLASE 1"/>
    <property type="match status" value="1"/>
</dbReference>
<dbReference type="OrthoDB" id="3685at2759"/>
<dbReference type="FunFam" id="3.40.50.620:FF:000104">
    <property type="entry name" value="Mitochondrial tRNA-specific 2-thiouridylase 1"/>
    <property type="match status" value="1"/>
</dbReference>
<dbReference type="Pfam" id="PF20259">
    <property type="entry name" value="tRNA_Me_trans_M"/>
    <property type="match status" value="1"/>
</dbReference>
<evidence type="ECO:0000313" key="16">
    <source>
        <dbReference type="Proteomes" id="UP001154078"/>
    </source>
</evidence>
<dbReference type="NCBIfam" id="NF001138">
    <property type="entry name" value="PRK00143.1"/>
    <property type="match status" value="1"/>
</dbReference>
<keyword evidence="11" id="KW-1015">Disulfide bond</keyword>
<dbReference type="GO" id="GO:0061708">
    <property type="term" value="F:tRNA-5-taurinomethyluridine 2-sulfurtransferase"/>
    <property type="evidence" value="ECO:0007669"/>
    <property type="project" value="UniProtKB-EC"/>
</dbReference>
<evidence type="ECO:0000259" key="13">
    <source>
        <dbReference type="Pfam" id="PF20258"/>
    </source>
</evidence>
<feature type="domain" description="tRNA-specific 2-thiouridylase MnmA-like central" evidence="14">
    <location>
        <begin position="215"/>
        <end position="278"/>
    </location>
</feature>
<evidence type="ECO:0000256" key="9">
    <source>
        <dbReference type="ARBA" id="ARBA00022840"/>
    </source>
</evidence>
<dbReference type="Pfam" id="PF20258">
    <property type="entry name" value="tRNA_Me_trans_C"/>
    <property type="match status" value="1"/>
</dbReference>
<dbReference type="InterPro" id="IPR046885">
    <property type="entry name" value="MnmA-like_C"/>
</dbReference>
<evidence type="ECO:0000256" key="10">
    <source>
        <dbReference type="ARBA" id="ARBA00022884"/>
    </source>
</evidence>
<dbReference type="GO" id="GO:0000049">
    <property type="term" value="F:tRNA binding"/>
    <property type="evidence" value="ECO:0007669"/>
    <property type="project" value="UniProtKB-KW"/>
</dbReference>
<name>A0A9P0AZS5_BRAAE</name>
<accession>A0A9P0AZS5</accession>
<dbReference type="EC" id="2.8.1.14" evidence="4"/>
<evidence type="ECO:0000256" key="1">
    <source>
        <dbReference type="ARBA" id="ARBA00003986"/>
    </source>
</evidence>
<keyword evidence="7" id="KW-0819">tRNA processing</keyword>
<dbReference type="GO" id="GO:0005739">
    <property type="term" value="C:mitochondrion"/>
    <property type="evidence" value="ECO:0007669"/>
    <property type="project" value="UniProtKB-SubCell"/>
</dbReference>
<dbReference type="Gene3D" id="3.40.50.620">
    <property type="entry name" value="HUPs"/>
    <property type="match status" value="1"/>
</dbReference>
<dbReference type="AlphaFoldDB" id="A0A9P0AZS5"/>
<evidence type="ECO:0000256" key="5">
    <source>
        <dbReference type="ARBA" id="ARBA00022555"/>
    </source>
</evidence>
<evidence type="ECO:0000256" key="12">
    <source>
        <dbReference type="ARBA" id="ARBA00049564"/>
    </source>
</evidence>
<comment type="function">
    <text evidence="1">Catalyzes the 2-thiolation of uridine at the wobble position (U34) of mitochondrial tRNA(Lys), tRNA(Glu) and tRNA(Gln). Required for the formation of 5-taurinomethyl-2-thiouridine (tm5s2U) of mitochondrial tRNA(Lys), tRNA(Glu), and tRNA(Gln) at the wobble position. ATP is required to activate the C2 atom of the wobble base.</text>
</comment>
<dbReference type="GO" id="GO:0002143">
    <property type="term" value="P:tRNA wobble position uridine thiolation"/>
    <property type="evidence" value="ECO:0007669"/>
    <property type="project" value="TreeGrafter"/>
</dbReference>
<dbReference type="PANTHER" id="PTHR11933">
    <property type="entry name" value="TRNA 5-METHYLAMINOMETHYL-2-THIOURIDYLATE -METHYLTRANSFERASE"/>
    <property type="match status" value="1"/>
</dbReference>
<keyword evidence="9" id="KW-0067">ATP-binding</keyword>
<protein>
    <recommendedName>
        <fullName evidence="4">tRNA-5-taurinomethyluridine 2-sulfurtransferase</fullName>
        <ecNumber evidence="4">2.8.1.14</ecNumber>
    </recommendedName>
</protein>
<organism evidence="15 16">
    <name type="scientific">Brassicogethes aeneus</name>
    <name type="common">Rape pollen beetle</name>
    <name type="synonym">Meligethes aeneus</name>
    <dbReference type="NCBI Taxonomy" id="1431903"/>
    <lineage>
        <taxon>Eukaryota</taxon>
        <taxon>Metazoa</taxon>
        <taxon>Ecdysozoa</taxon>
        <taxon>Arthropoda</taxon>
        <taxon>Hexapoda</taxon>
        <taxon>Insecta</taxon>
        <taxon>Pterygota</taxon>
        <taxon>Neoptera</taxon>
        <taxon>Endopterygota</taxon>
        <taxon>Coleoptera</taxon>
        <taxon>Polyphaga</taxon>
        <taxon>Cucujiformia</taxon>
        <taxon>Nitidulidae</taxon>
        <taxon>Meligethinae</taxon>
        <taxon>Brassicogethes</taxon>
    </lineage>
</organism>
<evidence type="ECO:0000256" key="8">
    <source>
        <dbReference type="ARBA" id="ARBA00022741"/>
    </source>
</evidence>
<dbReference type="Gene3D" id="2.30.30.280">
    <property type="entry name" value="Adenine nucleotide alpha hydrolases-like domains"/>
    <property type="match status" value="1"/>
</dbReference>
<gene>
    <name evidence="15" type="ORF">MELIAE_LOCUS3727</name>
</gene>
<dbReference type="Proteomes" id="UP001154078">
    <property type="component" value="Chromosome 2"/>
</dbReference>
<reference evidence="15" key="1">
    <citation type="submission" date="2021-12" db="EMBL/GenBank/DDBJ databases">
        <authorList>
            <person name="King R."/>
        </authorList>
    </citation>
    <scope>NUCLEOTIDE SEQUENCE</scope>
</reference>
<evidence type="ECO:0000256" key="4">
    <source>
        <dbReference type="ARBA" id="ARBA00011953"/>
    </source>
</evidence>
<dbReference type="InterPro" id="IPR014729">
    <property type="entry name" value="Rossmann-like_a/b/a_fold"/>
</dbReference>
<dbReference type="InterPro" id="IPR004506">
    <property type="entry name" value="MnmA-like"/>
</dbReference>
<dbReference type="EMBL" id="OV121133">
    <property type="protein sequence ID" value="CAH0551031.1"/>
    <property type="molecule type" value="Genomic_DNA"/>
</dbReference>
<proteinExistence type="inferred from homology"/>
<dbReference type="GO" id="GO:0005524">
    <property type="term" value="F:ATP binding"/>
    <property type="evidence" value="ECO:0007669"/>
    <property type="project" value="UniProtKB-KW"/>
</dbReference>
<feature type="domain" description="tRNA-specific 2-thiouridylase MnmA-like C-terminal" evidence="13">
    <location>
        <begin position="293"/>
        <end position="366"/>
    </location>
</feature>
<comment type="similarity">
    <text evidence="3">Belongs to the MnmA/TRMU family.</text>
</comment>
<comment type="subcellular location">
    <subcellularLocation>
        <location evidence="2">Mitochondrion</location>
    </subcellularLocation>
</comment>
<dbReference type="SUPFAM" id="SSF52402">
    <property type="entry name" value="Adenine nucleotide alpha hydrolases-like"/>
    <property type="match status" value="1"/>
</dbReference>
<keyword evidence="10" id="KW-0694">RNA-binding</keyword>
<evidence type="ECO:0000256" key="11">
    <source>
        <dbReference type="ARBA" id="ARBA00023157"/>
    </source>
</evidence>
<dbReference type="Pfam" id="PF03054">
    <property type="entry name" value="tRNA_Me_trans"/>
    <property type="match status" value="1"/>
</dbReference>
<keyword evidence="8" id="KW-0547">Nucleotide-binding</keyword>
<evidence type="ECO:0000256" key="3">
    <source>
        <dbReference type="ARBA" id="ARBA00006191"/>
    </source>
</evidence>
<sequence length="415" mass="47604">MLKIRKVVVGISGGVDSAVTALLLKQKGYDVQGVFMQNWDIADEKGSCSTSKDYRDASIVCDKLKINLHPVNYVKEYWNEVFINLIKEYEVGCTPNPDILCNKNIKFKYFYNYAKCILNADAIATGHYAKTSFGPYLENYQMDKDVSMLLAADKKKDQTFFLCQIEQEALRRTMFPLGNLHKSQVKNIALENGLEKYARKKESMGICFIGSRNFQNFIKEYIITKPGNFINIDNGEIMGKHEGFHQWTVGQRSRLEGLPEAFFIARKNLENNNIYVAQGTNHPILFTRFVFTGKVHWIRSIPKSIKNKELLHCNFKFQHTKPWIPCTVFETDFGLSIYLDVATRAITPGQYAVLEKDGECLGSARIINSGVSKYSLNLIENLEFGDEVSNNYKINNKKHKINENFRENVKEQSKI</sequence>
<dbReference type="InterPro" id="IPR023382">
    <property type="entry name" value="MnmA-like_central_sf"/>
</dbReference>
<dbReference type="CDD" id="cd01998">
    <property type="entry name" value="MnmA_TRMU-like"/>
    <property type="match status" value="1"/>
</dbReference>
<evidence type="ECO:0000313" key="15">
    <source>
        <dbReference type="EMBL" id="CAH0551031.1"/>
    </source>
</evidence>
<evidence type="ECO:0000256" key="6">
    <source>
        <dbReference type="ARBA" id="ARBA00022679"/>
    </source>
</evidence>
<keyword evidence="6" id="KW-0808">Transferase</keyword>
<evidence type="ECO:0000256" key="7">
    <source>
        <dbReference type="ARBA" id="ARBA00022694"/>
    </source>
</evidence>
<comment type="catalytic activity">
    <reaction evidence="12">
        <text>5-taurinomethyluridine(34) in tRNA + S-sulfanyl-L-cysteinyl-[protein] + AH2 + ATP = 5-taurinomethyl-2-thiouridine(34) in tRNA + L-cysteinyl-[protein] + A + AMP + diphosphate + H(+)</text>
        <dbReference type="Rhea" id="RHEA:47040"/>
        <dbReference type="Rhea" id="RHEA-COMP:10131"/>
        <dbReference type="Rhea" id="RHEA-COMP:11726"/>
        <dbReference type="Rhea" id="RHEA-COMP:11732"/>
        <dbReference type="Rhea" id="RHEA-COMP:11733"/>
        <dbReference type="ChEBI" id="CHEBI:13193"/>
        <dbReference type="ChEBI" id="CHEBI:15378"/>
        <dbReference type="ChEBI" id="CHEBI:17499"/>
        <dbReference type="ChEBI" id="CHEBI:29950"/>
        <dbReference type="ChEBI" id="CHEBI:30616"/>
        <dbReference type="ChEBI" id="CHEBI:33019"/>
        <dbReference type="ChEBI" id="CHEBI:61963"/>
        <dbReference type="ChEBI" id="CHEBI:87171"/>
        <dbReference type="ChEBI" id="CHEBI:87172"/>
        <dbReference type="ChEBI" id="CHEBI:456215"/>
        <dbReference type="EC" id="2.8.1.14"/>
    </reaction>
</comment>